<organism evidence="5 6">
    <name type="scientific">Pseudoalteromonas rubra</name>
    <dbReference type="NCBI Taxonomy" id="43658"/>
    <lineage>
        <taxon>Bacteria</taxon>
        <taxon>Pseudomonadati</taxon>
        <taxon>Pseudomonadota</taxon>
        <taxon>Gammaproteobacteria</taxon>
        <taxon>Alteromonadales</taxon>
        <taxon>Pseudoalteromonadaceae</taxon>
        <taxon>Pseudoalteromonas</taxon>
    </lineage>
</organism>
<sequence length="193" mass="21317">MIEIKHLSKVYLHDPVFSDYSATLAEQKLCIEAPNGQGKSTLFRIIAGLDDAFHGAVLFDGQTQPAAQQVVALASDSIPYPEFLTARQLLQLTVKSWACPWPELMITQLGFEPFLDTRYGALSSGNQKKCQLINAIMRNTPYLVLDEPSAALDHASLDVLLGWLKHHPAQVIISCHEPQAFIDIGFVTQPLFG</sequence>
<dbReference type="EMBL" id="JXYA01000060">
    <property type="protein sequence ID" value="KJZ05840.1"/>
    <property type="molecule type" value="Genomic_DNA"/>
</dbReference>
<gene>
    <name evidence="5" type="ORF">TW77_21370</name>
</gene>
<evidence type="ECO:0000259" key="4">
    <source>
        <dbReference type="Pfam" id="PF00005"/>
    </source>
</evidence>
<dbReference type="InterPro" id="IPR051782">
    <property type="entry name" value="ABC_Transporter_VariousFunc"/>
</dbReference>
<dbReference type="Pfam" id="PF00005">
    <property type="entry name" value="ABC_tran"/>
    <property type="match status" value="1"/>
</dbReference>
<keyword evidence="1" id="KW-0813">Transport</keyword>
<dbReference type="RefSeq" id="WP_046006992.1">
    <property type="nucleotide sequence ID" value="NZ_JXYA01000060.1"/>
</dbReference>
<protein>
    <submittedName>
        <fullName evidence="5">ABC transporter ATP-binding protein</fullName>
    </submittedName>
</protein>
<keyword evidence="6" id="KW-1185">Reference proteome</keyword>
<dbReference type="PATRIC" id="fig|43658.5.peg.4507"/>
<keyword evidence="2" id="KW-0547">Nucleotide-binding</keyword>
<evidence type="ECO:0000313" key="6">
    <source>
        <dbReference type="Proteomes" id="UP000033452"/>
    </source>
</evidence>
<name>A0A0F4QEV7_9GAMM</name>
<evidence type="ECO:0000256" key="3">
    <source>
        <dbReference type="ARBA" id="ARBA00022840"/>
    </source>
</evidence>
<dbReference type="PANTHER" id="PTHR42939">
    <property type="entry name" value="ABC TRANSPORTER ATP-BINDING PROTEIN ALBC-RELATED"/>
    <property type="match status" value="1"/>
</dbReference>
<accession>A0A0F4QEV7</accession>
<dbReference type="GO" id="GO:0005524">
    <property type="term" value="F:ATP binding"/>
    <property type="evidence" value="ECO:0007669"/>
    <property type="project" value="UniProtKB-KW"/>
</dbReference>
<dbReference type="OrthoDB" id="5945851at2"/>
<dbReference type="AlphaFoldDB" id="A0A0F4QEV7"/>
<dbReference type="Proteomes" id="UP000033452">
    <property type="component" value="Unassembled WGS sequence"/>
</dbReference>
<dbReference type="InterPro" id="IPR027417">
    <property type="entry name" value="P-loop_NTPase"/>
</dbReference>
<dbReference type="GO" id="GO:0016887">
    <property type="term" value="F:ATP hydrolysis activity"/>
    <property type="evidence" value="ECO:0007669"/>
    <property type="project" value="InterPro"/>
</dbReference>
<reference evidence="5 6" key="1">
    <citation type="journal article" date="2015" name="BMC Genomics">
        <title>Genome mining reveals unlocked bioactive potential of marine Gram-negative bacteria.</title>
        <authorList>
            <person name="Machado H."/>
            <person name="Sonnenschein E.C."/>
            <person name="Melchiorsen J."/>
            <person name="Gram L."/>
        </authorList>
    </citation>
    <scope>NUCLEOTIDE SEQUENCE [LARGE SCALE GENOMIC DNA]</scope>
    <source>
        <strain evidence="5 6">S2471</strain>
    </source>
</reference>
<evidence type="ECO:0000313" key="5">
    <source>
        <dbReference type="EMBL" id="KJZ05840.1"/>
    </source>
</evidence>
<comment type="caution">
    <text evidence="5">The sequence shown here is derived from an EMBL/GenBank/DDBJ whole genome shotgun (WGS) entry which is preliminary data.</text>
</comment>
<dbReference type="InterPro" id="IPR003439">
    <property type="entry name" value="ABC_transporter-like_ATP-bd"/>
</dbReference>
<proteinExistence type="predicted"/>
<dbReference type="PANTHER" id="PTHR42939:SF1">
    <property type="entry name" value="ABC TRANSPORTER ATP-BINDING PROTEIN ALBC-RELATED"/>
    <property type="match status" value="1"/>
</dbReference>
<dbReference type="Gene3D" id="3.40.50.300">
    <property type="entry name" value="P-loop containing nucleotide triphosphate hydrolases"/>
    <property type="match status" value="1"/>
</dbReference>
<evidence type="ECO:0000256" key="1">
    <source>
        <dbReference type="ARBA" id="ARBA00022448"/>
    </source>
</evidence>
<keyword evidence="3 5" id="KW-0067">ATP-binding</keyword>
<feature type="domain" description="ABC transporter" evidence="4">
    <location>
        <begin position="28"/>
        <end position="149"/>
    </location>
</feature>
<evidence type="ECO:0000256" key="2">
    <source>
        <dbReference type="ARBA" id="ARBA00022741"/>
    </source>
</evidence>
<dbReference type="SUPFAM" id="SSF52540">
    <property type="entry name" value="P-loop containing nucleoside triphosphate hydrolases"/>
    <property type="match status" value="1"/>
</dbReference>